<proteinExistence type="predicted"/>
<dbReference type="EMBL" id="JABANO010027062">
    <property type="protein sequence ID" value="KAF4717495.1"/>
    <property type="molecule type" value="Genomic_DNA"/>
</dbReference>
<sequence length="201" mass="22167">MPPGRAIIQVSLALIGLISSLPLGHALGAAVGPHPSEEDGFPPIHNSSHIFMPPEHETYEVLCSYRAGTSGEDDWSALAISYGKQEGMNIISIACPKIGGREAFEMVDNRYITSWTPSTAKKIKFDPFRGLRDPVLDGIVDRLSNATENFRSYAFGLAEMKAAGEILREACSTVQAIVKRRYPTFERMCDGFVSTRQYRLK</sequence>
<evidence type="ECO:0000313" key="2">
    <source>
        <dbReference type="EMBL" id="KAF4717495.1"/>
    </source>
</evidence>
<feature type="signal peptide" evidence="1">
    <location>
        <begin position="1"/>
        <end position="28"/>
    </location>
</feature>
<evidence type="ECO:0000313" key="5">
    <source>
        <dbReference type="Proteomes" id="UP000574390"/>
    </source>
</evidence>
<protein>
    <submittedName>
        <fullName evidence="2">Uncharacterized protein</fullName>
    </submittedName>
</protein>
<evidence type="ECO:0000313" key="3">
    <source>
        <dbReference type="EMBL" id="KAF4741643.1"/>
    </source>
</evidence>
<evidence type="ECO:0000313" key="4">
    <source>
        <dbReference type="Proteomes" id="UP000553632"/>
    </source>
</evidence>
<organism evidence="2 4">
    <name type="scientific">Perkinsus olseni</name>
    <name type="common">Perkinsus atlanticus</name>
    <dbReference type="NCBI Taxonomy" id="32597"/>
    <lineage>
        <taxon>Eukaryota</taxon>
        <taxon>Sar</taxon>
        <taxon>Alveolata</taxon>
        <taxon>Perkinsozoa</taxon>
        <taxon>Perkinsea</taxon>
        <taxon>Perkinsida</taxon>
        <taxon>Perkinsidae</taxon>
        <taxon>Perkinsus</taxon>
    </lineage>
</organism>
<feature type="chain" id="PRO_5036205699" evidence="1">
    <location>
        <begin position="29"/>
        <end position="201"/>
    </location>
</feature>
<dbReference type="Proteomes" id="UP000553632">
    <property type="component" value="Unassembled WGS sequence"/>
</dbReference>
<keyword evidence="1" id="KW-0732">Signal</keyword>
<name>A0A7J6RA06_PEROL</name>
<dbReference type="Proteomes" id="UP000574390">
    <property type="component" value="Unassembled WGS sequence"/>
</dbReference>
<gene>
    <name evidence="3" type="ORF">FOZ62_022093</name>
    <name evidence="2" type="ORF">FOZ63_016223</name>
</gene>
<accession>A0A7J6RA06</accession>
<dbReference type="AlphaFoldDB" id="A0A7J6RA06"/>
<comment type="caution">
    <text evidence="2">The sequence shown here is derived from an EMBL/GenBank/DDBJ whole genome shotgun (WGS) entry which is preliminary data.</text>
</comment>
<dbReference type="EMBL" id="JABANM010009003">
    <property type="protein sequence ID" value="KAF4741643.1"/>
    <property type="molecule type" value="Genomic_DNA"/>
</dbReference>
<evidence type="ECO:0000256" key="1">
    <source>
        <dbReference type="SAM" id="SignalP"/>
    </source>
</evidence>
<reference evidence="4 5" key="1">
    <citation type="submission" date="2020-04" db="EMBL/GenBank/DDBJ databases">
        <title>Perkinsus olseni comparative genomics.</title>
        <authorList>
            <person name="Bogema D.R."/>
        </authorList>
    </citation>
    <scope>NUCLEOTIDE SEQUENCE [LARGE SCALE GENOMIC DNA]</scope>
    <source>
        <strain evidence="3">ATCC PRA-205</strain>
        <strain evidence="2 4">ATCC PRA-207</strain>
    </source>
</reference>
<keyword evidence="4" id="KW-1185">Reference proteome</keyword>